<protein>
    <submittedName>
        <fullName evidence="2">Uncharacterized protein</fullName>
    </submittedName>
</protein>
<comment type="caution">
    <text evidence="2">The sequence shown here is derived from an EMBL/GenBank/DDBJ whole genome shotgun (WGS) entry which is preliminary data.</text>
</comment>
<dbReference type="EMBL" id="CAJDYZ010005648">
    <property type="protein sequence ID" value="CAD1472667.1"/>
    <property type="molecule type" value="Genomic_DNA"/>
</dbReference>
<gene>
    <name evidence="2" type="ORF">MHI_LOCUS312456</name>
</gene>
<dbReference type="Proteomes" id="UP000752696">
    <property type="component" value="Unassembled WGS sequence"/>
</dbReference>
<sequence length="86" mass="9919">MDIEISDLSDNPINGSRRNRSRILSTSSEDFGNASNEKQIIDHLLINNHHREEMAIENQIPSKKGSHFLHSYKGLARETRQRCKEC</sequence>
<reference evidence="2" key="1">
    <citation type="submission" date="2020-07" db="EMBL/GenBank/DDBJ databases">
        <authorList>
            <person name="Nazaruddin N."/>
        </authorList>
    </citation>
    <scope>NUCLEOTIDE SEQUENCE</scope>
</reference>
<feature type="region of interest" description="Disordered" evidence="1">
    <location>
        <begin position="1"/>
        <end position="21"/>
    </location>
</feature>
<evidence type="ECO:0000256" key="1">
    <source>
        <dbReference type="SAM" id="MobiDB-lite"/>
    </source>
</evidence>
<accession>A0A6V7H3D3</accession>
<organism evidence="2 3">
    <name type="scientific">Heterotrigona itama</name>
    <dbReference type="NCBI Taxonomy" id="395501"/>
    <lineage>
        <taxon>Eukaryota</taxon>
        <taxon>Metazoa</taxon>
        <taxon>Ecdysozoa</taxon>
        <taxon>Arthropoda</taxon>
        <taxon>Hexapoda</taxon>
        <taxon>Insecta</taxon>
        <taxon>Pterygota</taxon>
        <taxon>Neoptera</taxon>
        <taxon>Endopterygota</taxon>
        <taxon>Hymenoptera</taxon>
        <taxon>Apocrita</taxon>
        <taxon>Aculeata</taxon>
        <taxon>Apoidea</taxon>
        <taxon>Anthophila</taxon>
        <taxon>Apidae</taxon>
        <taxon>Heterotrigona</taxon>
    </lineage>
</organism>
<dbReference type="AlphaFoldDB" id="A0A6V7H3D3"/>
<proteinExistence type="predicted"/>
<feature type="compositionally biased region" description="Polar residues" evidence="1">
    <location>
        <begin position="8"/>
        <end position="21"/>
    </location>
</feature>
<keyword evidence="3" id="KW-1185">Reference proteome</keyword>
<evidence type="ECO:0000313" key="2">
    <source>
        <dbReference type="EMBL" id="CAD1472667.1"/>
    </source>
</evidence>
<name>A0A6V7H3D3_9HYME</name>
<evidence type="ECO:0000313" key="3">
    <source>
        <dbReference type="Proteomes" id="UP000752696"/>
    </source>
</evidence>